<dbReference type="AlphaFoldDB" id="A0A8K0SSV8"/>
<dbReference type="InterPro" id="IPR015267">
    <property type="entry name" value="PPP4R2"/>
</dbReference>
<feature type="compositionally biased region" description="Basic and acidic residues" evidence="2">
    <location>
        <begin position="296"/>
        <end position="306"/>
    </location>
</feature>
<evidence type="ECO:0000313" key="3">
    <source>
        <dbReference type="EMBL" id="KAH7320004.1"/>
    </source>
</evidence>
<feature type="compositionally biased region" description="Low complexity" evidence="2">
    <location>
        <begin position="67"/>
        <end position="79"/>
    </location>
</feature>
<protein>
    <submittedName>
        <fullName evidence="3">Uncharacterized protein</fullName>
    </submittedName>
</protein>
<dbReference type="GO" id="GO:0005634">
    <property type="term" value="C:nucleus"/>
    <property type="evidence" value="ECO:0007669"/>
    <property type="project" value="TreeGrafter"/>
</dbReference>
<accession>A0A8K0SSV8</accession>
<dbReference type="GO" id="GO:0030289">
    <property type="term" value="C:protein phosphatase 4 complex"/>
    <property type="evidence" value="ECO:0007669"/>
    <property type="project" value="InterPro"/>
</dbReference>
<proteinExistence type="inferred from homology"/>
<dbReference type="OrthoDB" id="341898at2759"/>
<reference evidence="3" key="1">
    <citation type="journal article" date="2021" name="Nat. Commun.">
        <title>Genetic determinants of endophytism in the Arabidopsis root mycobiome.</title>
        <authorList>
            <person name="Mesny F."/>
            <person name="Miyauchi S."/>
            <person name="Thiergart T."/>
            <person name="Pickel B."/>
            <person name="Atanasova L."/>
            <person name="Karlsson M."/>
            <person name="Huettel B."/>
            <person name="Barry K.W."/>
            <person name="Haridas S."/>
            <person name="Chen C."/>
            <person name="Bauer D."/>
            <person name="Andreopoulos W."/>
            <person name="Pangilinan J."/>
            <person name="LaButti K."/>
            <person name="Riley R."/>
            <person name="Lipzen A."/>
            <person name="Clum A."/>
            <person name="Drula E."/>
            <person name="Henrissat B."/>
            <person name="Kohler A."/>
            <person name="Grigoriev I.V."/>
            <person name="Martin F.M."/>
            <person name="Hacquard S."/>
        </authorList>
    </citation>
    <scope>NUCLEOTIDE SEQUENCE</scope>
    <source>
        <strain evidence="3">MPI-CAGE-CH-0235</strain>
    </source>
</reference>
<sequence length="446" mass="47306">MEVDNADVPQTELLLRQLAAGELIPKEDWPAVRDDMLARIDKIAHHEFPIPKLPPPPTQTLWRSEKLPFSLSSSPSSSSQEADKENKTRREAEEPPAQPLEPGALPKQLADLLSIVVTHLQGFESHPPHTIQRASELVLQPRAHYKALVAWLHALERVVQVTSSIDIFPLPPAIPDMSALANGDDPKDPAAAVSWGNSTTATLGTDEALGGALLTPIPWLTRRSPESNADTPGAQIHSESTETIDGPNGMGSIETVSVSVNGVPSTGHTRGVTQGELLRQEQRAGVVPVSQLSRTQDMHKGDRAGEAEADEEDEEDEDHDQEEESAPAHGGPEEIGVGDTGPQPTSTTFAGDGALETQGIDVEAAVGRKHDEAADEAASEKSAGEGAMEGLSLSTGTKREADQDLDPEAAKKPKPGEDAAAEPKEGEAPKADTGNDEDTDMDKATG</sequence>
<name>A0A8K0SSV8_9HYPO</name>
<evidence type="ECO:0000256" key="2">
    <source>
        <dbReference type="SAM" id="MobiDB-lite"/>
    </source>
</evidence>
<comment type="similarity">
    <text evidence="1">Belongs to the PPP4R2 family.</text>
</comment>
<dbReference type="PANTHER" id="PTHR16487">
    <property type="entry name" value="PPP4R2-RELATED PROTEIN"/>
    <property type="match status" value="1"/>
</dbReference>
<comment type="caution">
    <text evidence="3">The sequence shown here is derived from an EMBL/GenBank/DDBJ whole genome shotgun (WGS) entry which is preliminary data.</text>
</comment>
<organism evidence="3 4">
    <name type="scientific">Stachybotrys elegans</name>
    <dbReference type="NCBI Taxonomy" id="80388"/>
    <lineage>
        <taxon>Eukaryota</taxon>
        <taxon>Fungi</taxon>
        <taxon>Dikarya</taxon>
        <taxon>Ascomycota</taxon>
        <taxon>Pezizomycotina</taxon>
        <taxon>Sordariomycetes</taxon>
        <taxon>Hypocreomycetidae</taxon>
        <taxon>Hypocreales</taxon>
        <taxon>Stachybotryaceae</taxon>
        <taxon>Stachybotrys</taxon>
    </lineage>
</organism>
<feature type="compositionally biased region" description="Basic and acidic residues" evidence="2">
    <location>
        <begin position="397"/>
        <end position="430"/>
    </location>
</feature>
<dbReference type="GO" id="GO:0005737">
    <property type="term" value="C:cytoplasm"/>
    <property type="evidence" value="ECO:0007669"/>
    <property type="project" value="TreeGrafter"/>
</dbReference>
<feature type="region of interest" description="Disordered" evidence="2">
    <location>
        <begin position="45"/>
        <end position="104"/>
    </location>
</feature>
<dbReference type="Pfam" id="PF09184">
    <property type="entry name" value="PPP4R2"/>
    <property type="match status" value="1"/>
</dbReference>
<dbReference type="PANTHER" id="PTHR16487:SF0">
    <property type="entry name" value="PROTEIN PHOSPHATASE 4 REGULATORY SUBUNIT 2-RELATED"/>
    <property type="match status" value="1"/>
</dbReference>
<evidence type="ECO:0000313" key="4">
    <source>
        <dbReference type="Proteomes" id="UP000813444"/>
    </source>
</evidence>
<feature type="region of interest" description="Disordered" evidence="2">
    <location>
        <begin position="222"/>
        <end position="446"/>
    </location>
</feature>
<dbReference type="EMBL" id="JAGPNK010000006">
    <property type="protein sequence ID" value="KAH7320004.1"/>
    <property type="molecule type" value="Genomic_DNA"/>
</dbReference>
<evidence type="ECO:0000256" key="1">
    <source>
        <dbReference type="ARBA" id="ARBA00009207"/>
    </source>
</evidence>
<feature type="compositionally biased region" description="Basic and acidic residues" evidence="2">
    <location>
        <begin position="366"/>
        <end position="383"/>
    </location>
</feature>
<feature type="compositionally biased region" description="Acidic residues" evidence="2">
    <location>
        <begin position="307"/>
        <end position="325"/>
    </location>
</feature>
<dbReference type="GO" id="GO:0019888">
    <property type="term" value="F:protein phosphatase regulator activity"/>
    <property type="evidence" value="ECO:0007669"/>
    <property type="project" value="InterPro"/>
</dbReference>
<gene>
    <name evidence="3" type="ORF">B0I35DRAFT_225863</name>
</gene>
<keyword evidence="4" id="KW-1185">Reference proteome</keyword>
<feature type="compositionally biased region" description="Polar residues" evidence="2">
    <location>
        <begin position="254"/>
        <end position="272"/>
    </location>
</feature>
<feature type="compositionally biased region" description="Basic and acidic residues" evidence="2">
    <location>
        <begin position="81"/>
        <end position="93"/>
    </location>
</feature>
<dbReference type="Proteomes" id="UP000813444">
    <property type="component" value="Unassembled WGS sequence"/>
</dbReference>